<dbReference type="OrthoDB" id="9804543at2"/>
<keyword evidence="1" id="KW-0678">Repressor</keyword>
<dbReference type="PROSITE" id="PS01124">
    <property type="entry name" value="HTH_ARAC_FAMILY_2"/>
    <property type="match status" value="1"/>
</dbReference>
<evidence type="ECO:0000313" key="7">
    <source>
        <dbReference type="EMBL" id="SMF40675.1"/>
    </source>
</evidence>
<evidence type="ECO:0000256" key="4">
    <source>
        <dbReference type="ARBA" id="ARBA00023159"/>
    </source>
</evidence>
<dbReference type="EMBL" id="FXAH01000006">
    <property type="protein sequence ID" value="SMF40675.1"/>
    <property type="molecule type" value="Genomic_DNA"/>
</dbReference>
<dbReference type="Pfam" id="PF02311">
    <property type="entry name" value="AraC_binding"/>
    <property type="match status" value="1"/>
</dbReference>
<accession>A0A1X7EUV0</accession>
<dbReference type="Gene3D" id="2.60.120.10">
    <property type="entry name" value="Jelly Rolls"/>
    <property type="match status" value="1"/>
</dbReference>
<keyword evidence="5" id="KW-0804">Transcription</keyword>
<evidence type="ECO:0000259" key="6">
    <source>
        <dbReference type="PROSITE" id="PS01124"/>
    </source>
</evidence>
<dbReference type="InterPro" id="IPR014710">
    <property type="entry name" value="RmlC-like_jellyroll"/>
</dbReference>
<dbReference type="PANTHER" id="PTHR11019">
    <property type="entry name" value="HTH-TYPE TRANSCRIPTIONAL REGULATOR NIMR"/>
    <property type="match status" value="1"/>
</dbReference>
<dbReference type="SUPFAM" id="SSF51182">
    <property type="entry name" value="RmlC-like cupins"/>
    <property type="match status" value="1"/>
</dbReference>
<evidence type="ECO:0000256" key="1">
    <source>
        <dbReference type="ARBA" id="ARBA00022491"/>
    </source>
</evidence>
<sequence>MRLDDLTLDLLNDKLGRIHDMTEPDPPLIAVMGRQSQGRESPPHTHQSGQLLGLFSGLLTVWTDTSAWIVPATHAIWIPPEHVHAARSHGPFEGWAVYVAQPHCAGRLPNRPQALEVPALLREAIVRAARWEWGPLEPRQARLAGVILDEIADAQADALSLPMPRDTRLVRIATALADDPANARTLEQWAGWAGMAPRTLSRRFTAETGVSFMVWRQRARLMRALELLAAGHSVTSVSLDLGYESVGAFIALFRRTFGTTPGRYFAVHLPLKEG</sequence>
<reference evidence="8" key="1">
    <citation type="submission" date="2017-04" db="EMBL/GenBank/DDBJ databases">
        <authorList>
            <person name="Varghese N."/>
            <person name="Submissions S."/>
        </authorList>
    </citation>
    <scope>NUCLEOTIDE SEQUENCE [LARGE SCALE GENOMIC DNA]</scope>
    <source>
        <strain evidence="8">Ballard 720</strain>
    </source>
</reference>
<dbReference type="PRINTS" id="PR00032">
    <property type="entry name" value="HTHARAC"/>
</dbReference>
<keyword evidence="4" id="KW-0010">Activator</keyword>
<protein>
    <submittedName>
        <fullName evidence="7">AraC-type DNA-binding protein</fullName>
    </submittedName>
</protein>
<gene>
    <name evidence="7" type="ORF">SAMN06295900_106338</name>
</gene>
<dbReference type="GO" id="GO:0043565">
    <property type="term" value="F:sequence-specific DNA binding"/>
    <property type="evidence" value="ECO:0007669"/>
    <property type="project" value="InterPro"/>
</dbReference>
<evidence type="ECO:0000256" key="3">
    <source>
        <dbReference type="ARBA" id="ARBA00023125"/>
    </source>
</evidence>
<feature type="domain" description="HTH araC/xylS-type" evidence="6">
    <location>
        <begin position="170"/>
        <end position="267"/>
    </location>
</feature>
<dbReference type="GO" id="GO:0003700">
    <property type="term" value="F:DNA-binding transcription factor activity"/>
    <property type="evidence" value="ECO:0007669"/>
    <property type="project" value="InterPro"/>
</dbReference>
<dbReference type="STRING" id="28094.SAMN06295900_106338"/>
<dbReference type="SMART" id="SM00342">
    <property type="entry name" value="HTH_ARAC"/>
    <property type="match status" value="1"/>
</dbReference>
<dbReference type="PROSITE" id="PS00041">
    <property type="entry name" value="HTH_ARAC_FAMILY_1"/>
    <property type="match status" value="1"/>
</dbReference>
<dbReference type="AlphaFoldDB" id="A0A1X7EUV0"/>
<dbReference type="InterPro" id="IPR009057">
    <property type="entry name" value="Homeodomain-like_sf"/>
</dbReference>
<evidence type="ECO:0000256" key="5">
    <source>
        <dbReference type="ARBA" id="ARBA00023163"/>
    </source>
</evidence>
<dbReference type="Gene3D" id="1.10.10.60">
    <property type="entry name" value="Homeodomain-like"/>
    <property type="match status" value="1"/>
</dbReference>
<dbReference type="PANTHER" id="PTHR11019:SF159">
    <property type="entry name" value="TRANSCRIPTIONAL REGULATOR-RELATED"/>
    <property type="match status" value="1"/>
</dbReference>
<dbReference type="InterPro" id="IPR003313">
    <property type="entry name" value="AraC-bd"/>
</dbReference>
<dbReference type="Pfam" id="PF12833">
    <property type="entry name" value="HTH_18"/>
    <property type="match status" value="1"/>
</dbReference>
<dbReference type="FunFam" id="1.10.10.60:FF:000132">
    <property type="entry name" value="AraC family transcriptional regulator"/>
    <property type="match status" value="1"/>
</dbReference>
<keyword evidence="8" id="KW-1185">Reference proteome</keyword>
<dbReference type="Proteomes" id="UP000192911">
    <property type="component" value="Unassembled WGS sequence"/>
</dbReference>
<keyword evidence="2" id="KW-0805">Transcription regulation</keyword>
<dbReference type="SUPFAM" id="SSF46689">
    <property type="entry name" value="Homeodomain-like"/>
    <property type="match status" value="1"/>
</dbReference>
<keyword evidence="3 7" id="KW-0238">DNA-binding</keyword>
<dbReference type="InterPro" id="IPR018060">
    <property type="entry name" value="HTH_AraC"/>
</dbReference>
<evidence type="ECO:0000256" key="2">
    <source>
        <dbReference type="ARBA" id="ARBA00023015"/>
    </source>
</evidence>
<proteinExistence type="predicted"/>
<dbReference type="CDD" id="cd06124">
    <property type="entry name" value="cupin_NimR-like_N"/>
    <property type="match status" value="1"/>
</dbReference>
<name>A0A1X7EUV0_TRICW</name>
<dbReference type="InterPro" id="IPR018062">
    <property type="entry name" value="HTH_AraC-typ_CS"/>
</dbReference>
<dbReference type="InterPro" id="IPR020449">
    <property type="entry name" value="Tscrpt_reg_AraC-type_HTH"/>
</dbReference>
<evidence type="ECO:0000313" key="8">
    <source>
        <dbReference type="Proteomes" id="UP000192911"/>
    </source>
</evidence>
<dbReference type="InterPro" id="IPR011051">
    <property type="entry name" value="RmlC_Cupin_sf"/>
</dbReference>
<organism evidence="7 8">
    <name type="scientific">Trinickia caryophylli</name>
    <name type="common">Paraburkholderia caryophylli</name>
    <dbReference type="NCBI Taxonomy" id="28094"/>
    <lineage>
        <taxon>Bacteria</taxon>
        <taxon>Pseudomonadati</taxon>
        <taxon>Pseudomonadota</taxon>
        <taxon>Betaproteobacteria</taxon>
        <taxon>Burkholderiales</taxon>
        <taxon>Burkholderiaceae</taxon>
        <taxon>Trinickia</taxon>
    </lineage>
</organism>